<reference evidence="3 4" key="1">
    <citation type="submission" date="2018-10" db="EMBL/GenBank/DDBJ databases">
        <title>Isolation of pseudouridimycin from Streptomyces albus DSM 40763.</title>
        <authorList>
            <person name="Rosenqvist P."/>
            <person name="Metsae-Ketelae M."/>
            <person name="Virta P."/>
        </authorList>
    </citation>
    <scope>NUCLEOTIDE SEQUENCE [LARGE SCALE GENOMIC DNA]</scope>
    <source>
        <strain evidence="3 4">DSM 40763</strain>
    </source>
</reference>
<evidence type="ECO:0000313" key="4">
    <source>
        <dbReference type="Proteomes" id="UP000298111"/>
    </source>
</evidence>
<dbReference type="Proteomes" id="UP000298111">
    <property type="component" value="Unassembled WGS sequence"/>
</dbReference>
<sequence>MRATAARRTGRLGLTGLRDFKNIRDDAFATADGRFETDDRNDDHNDAFRHACWNALMTKKYGAEWTEKYTYAHEAIPGNNPEREAMDLHNNEVGRRIAREHPDAGEEELADLVEKAVRDGEMVVIPKGGGRLVFSDQVGPGGTGDPVLPAPEEDREAVSGWADSGGSGSGRRSGAGSGS</sequence>
<feature type="region of interest" description="Disordered" evidence="1">
    <location>
        <begin position="131"/>
        <end position="179"/>
    </location>
</feature>
<evidence type="ECO:0000256" key="1">
    <source>
        <dbReference type="SAM" id="MobiDB-lite"/>
    </source>
</evidence>
<dbReference type="GeneID" id="75179573"/>
<dbReference type="EMBL" id="RCIY01000040">
    <property type="protein sequence ID" value="TGG86398.1"/>
    <property type="molecule type" value="Genomic_DNA"/>
</dbReference>
<protein>
    <recommendedName>
        <fullName evidence="2">DUF6973 domain-containing protein</fullName>
    </recommendedName>
</protein>
<comment type="caution">
    <text evidence="3">The sequence shown here is derived from an EMBL/GenBank/DDBJ whole genome shotgun (WGS) entry which is preliminary data.</text>
</comment>
<feature type="domain" description="DUF6973" evidence="2">
    <location>
        <begin position="21"/>
        <end position="120"/>
    </location>
</feature>
<name>A0A6C1C9T6_9ACTN</name>
<accession>A0A6C1C9T6</accession>
<dbReference type="Pfam" id="PF22322">
    <property type="entry name" value="DUF6973"/>
    <property type="match status" value="1"/>
</dbReference>
<gene>
    <name evidence="3" type="ORF">D8771_08620</name>
</gene>
<evidence type="ECO:0000259" key="2">
    <source>
        <dbReference type="Pfam" id="PF22322"/>
    </source>
</evidence>
<evidence type="ECO:0000313" key="3">
    <source>
        <dbReference type="EMBL" id="TGG86398.1"/>
    </source>
</evidence>
<dbReference type="InterPro" id="IPR054246">
    <property type="entry name" value="DUF6973"/>
</dbReference>
<organism evidence="3 4">
    <name type="scientific">Streptomyces albus</name>
    <dbReference type="NCBI Taxonomy" id="1888"/>
    <lineage>
        <taxon>Bacteria</taxon>
        <taxon>Bacillati</taxon>
        <taxon>Actinomycetota</taxon>
        <taxon>Actinomycetes</taxon>
        <taxon>Kitasatosporales</taxon>
        <taxon>Streptomycetaceae</taxon>
        <taxon>Streptomyces</taxon>
    </lineage>
</organism>
<proteinExistence type="predicted"/>
<feature type="compositionally biased region" description="Gly residues" evidence="1">
    <location>
        <begin position="163"/>
        <end position="179"/>
    </location>
</feature>
<dbReference type="AlphaFoldDB" id="A0A6C1C9T6"/>
<dbReference type="RefSeq" id="WP_016471609.1">
    <property type="nucleotide sequence ID" value="NZ_BBQG01000018.1"/>
</dbReference>